<proteinExistence type="predicted"/>
<sequence length="150" mass="16775">MSIPSLSRSPLKRLAVKRLILLLFSFSASNLLVFAVNAKDDTDKQAEMIEYARLGEKIRQNKINVGNIYSVSDKNGRFHIIHADKLLLDCSHCHLSSSYKADYLILSKFKILPSSNKGRIEKSVCLGCHQTGGMGTPWYTGSTIKDDQNE</sequence>
<reference evidence="1 2" key="1">
    <citation type="submission" date="2016-09" db="EMBL/GenBank/DDBJ databases">
        <title>Photobacterium proteolyticum sp. nov. a protease producing bacterium isolated from ocean sediments of Laizhou Bay.</title>
        <authorList>
            <person name="Li Y."/>
        </authorList>
    </citation>
    <scope>NUCLEOTIDE SEQUENCE [LARGE SCALE GENOMIC DNA]</scope>
    <source>
        <strain evidence="1 2">13-12</strain>
    </source>
</reference>
<gene>
    <name evidence="1" type="ORF">BIT28_22520</name>
</gene>
<dbReference type="InterPro" id="IPR036280">
    <property type="entry name" value="Multihaem_cyt_sf"/>
</dbReference>
<organism evidence="1 2">
    <name type="scientific">Photobacterium proteolyticum</name>
    <dbReference type="NCBI Taxonomy" id="1903952"/>
    <lineage>
        <taxon>Bacteria</taxon>
        <taxon>Pseudomonadati</taxon>
        <taxon>Pseudomonadota</taxon>
        <taxon>Gammaproteobacteria</taxon>
        <taxon>Vibrionales</taxon>
        <taxon>Vibrionaceae</taxon>
        <taxon>Photobacterium</taxon>
    </lineage>
</organism>
<dbReference type="Proteomes" id="UP000186905">
    <property type="component" value="Unassembled WGS sequence"/>
</dbReference>
<dbReference type="RefSeq" id="WP_075764358.1">
    <property type="nucleotide sequence ID" value="NZ_MJIL01000075.1"/>
</dbReference>
<keyword evidence="2" id="KW-1185">Reference proteome</keyword>
<evidence type="ECO:0000313" key="2">
    <source>
        <dbReference type="Proteomes" id="UP000186905"/>
    </source>
</evidence>
<comment type="caution">
    <text evidence="1">The sequence shown here is derived from an EMBL/GenBank/DDBJ whole genome shotgun (WGS) entry which is preliminary data.</text>
</comment>
<name>A0A1Q9GLR1_9GAMM</name>
<accession>A0A1Q9GLR1</accession>
<dbReference type="SUPFAM" id="SSF48695">
    <property type="entry name" value="Multiheme cytochromes"/>
    <property type="match status" value="1"/>
</dbReference>
<dbReference type="EMBL" id="MJIL01000075">
    <property type="protein sequence ID" value="OLQ75417.1"/>
    <property type="molecule type" value="Genomic_DNA"/>
</dbReference>
<dbReference type="STRING" id="1903952.BIT28_22520"/>
<protein>
    <submittedName>
        <fullName evidence="1">Uncharacterized protein</fullName>
    </submittedName>
</protein>
<evidence type="ECO:0000313" key="1">
    <source>
        <dbReference type="EMBL" id="OLQ75417.1"/>
    </source>
</evidence>
<dbReference type="AlphaFoldDB" id="A0A1Q9GLR1"/>